<accession>A0A4V1G3M0</accession>
<name>A0A4V1G3M0_9BACL</name>
<proteinExistence type="predicted"/>
<reference evidence="1 2" key="1">
    <citation type="submission" date="2019-05" db="EMBL/GenBank/DDBJ databases">
        <authorList>
            <person name="Chen C."/>
        </authorList>
    </citation>
    <scope>NUCLEOTIDE SEQUENCE [LARGE SCALE GENOMIC DNA]</scope>
    <source>
        <strain evidence="1 2">HB172198</strain>
    </source>
</reference>
<gene>
    <name evidence="1" type="ORF">E6C60_0945</name>
</gene>
<evidence type="ECO:0000313" key="1">
    <source>
        <dbReference type="EMBL" id="QCT01664.1"/>
    </source>
</evidence>
<dbReference type="EMBL" id="CP040396">
    <property type="protein sequence ID" value="QCT01664.1"/>
    <property type="molecule type" value="Genomic_DNA"/>
</dbReference>
<dbReference type="AlphaFoldDB" id="A0A4V1G3M0"/>
<dbReference type="Proteomes" id="UP000300879">
    <property type="component" value="Chromosome"/>
</dbReference>
<dbReference type="KEGG" id="palo:E6C60_0945"/>
<organism evidence="1 2">
    <name type="scientific">Paenibacillus algicola</name>
    <dbReference type="NCBI Taxonomy" id="2565926"/>
    <lineage>
        <taxon>Bacteria</taxon>
        <taxon>Bacillati</taxon>
        <taxon>Bacillota</taxon>
        <taxon>Bacilli</taxon>
        <taxon>Bacillales</taxon>
        <taxon>Paenibacillaceae</taxon>
        <taxon>Paenibacillus</taxon>
    </lineage>
</organism>
<evidence type="ECO:0000313" key="2">
    <source>
        <dbReference type="Proteomes" id="UP000300879"/>
    </source>
</evidence>
<protein>
    <submittedName>
        <fullName evidence="1">Uncharacterized protein</fullName>
    </submittedName>
</protein>
<sequence>MIEHVALAHCNVSVLFKVKDPEQSLDEFLAENVNLNYREIPFDKFIHFSQD</sequence>
<keyword evidence="2" id="KW-1185">Reference proteome</keyword>